<protein>
    <submittedName>
        <fullName evidence="6">Sigma-70 family RNA polymerase sigma factor</fullName>
    </submittedName>
</protein>
<dbReference type="Gene3D" id="1.10.1740.10">
    <property type="match status" value="1"/>
</dbReference>
<dbReference type="InterPro" id="IPR013324">
    <property type="entry name" value="RNA_pol_sigma_r3/r4-like"/>
</dbReference>
<dbReference type="Pfam" id="PF08281">
    <property type="entry name" value="Sigma70_r4_2"/>
    <property type="match status" value="1"/>
</dbReference>
<proteinExistence type="inferred from homology"/>
<dbReference type="SUPFAM" id="SSF88946">
    <property type="entry name" value="Sigma2 domain of RNA polymerase sigma factors"/>
    <property type="match status" value="1"/>
</dbReference>
<evidence type="ECO:0000256" key="2">
    <source>
        <dbReference type="ARBA" id="ARBA00023015"/>
    </source>
</evidence>
<dbReference type="RefSeq" id="WP_264280401.1">
    <property type="nucleotide sequence ID" value="NZ_CP107006.1"/>
</dbReference>
<evidence type="ECO:0000259" key="5">
    <source>
        <dbReference type="Pfam" id="PF08281"/>
    </source>
</evidence>
<keyword evidence="4" id="KW-0804">Transcription</keyword>
<evidence type="ECO:0000313" key="7">
    <source>
        <dbReference type="Proteomes" id="UP001162741"/>
    </source>
</evidence>
<dbReference type="Proteomes" id="UP001162741">
    <property type="component" value="Chromosome"/>
</dbReference>
<organism evidence="6 7">
    <name type="scientific">Chitinophaga horti</name>
    <dbReference type="NCBI Taxonomy" id="2920382"/>
    <lineage>
        <taxon>Bacteria</taxon>
        <taxon>Pseudomonadati</taxon>
        <taxon>Bacteroidota</taxon>
        <taxon>Chitinophagia</taxon>
        <taxon>Chitinophagales</taxon>
        <taxon>Chitinophagaceae</taxon>
        <taxon>Chitinophaga</taxon>
    </lineage>
</organism>
<evidence type="ECO:0000256" key="3">
    <source>
        <dbReference type="ARBA" id="ARBA00023082"/>
    </source>
</evidence>
<dbReference type="InterPro" id="IPR013325">
    <property type="entry name" value="RNA_pol_sigma_r2"/>
</dbReference>
<evidence type="ECO:0000313" key="6">
    <source>
        <dbReference type="EMBL" id="UYQ92071.1"/>
    </source>
</evidence>
<sequence length="179" mass="20868">MDQVDEELLLQCAKADDQLAQQMLYERYVKLLVYEANLILGDEEDAKDVVHDFFVDFFAKKRHVNIKENLGGYLYKAVRYCCMIVLRRRQYRGQFAESYKHIKEQVCNVTPGEGREIRENFDQLLAGMSRQPARALKLYLESDLRRKQVAVAMGISDNTVKTHISSGIKVLRKKMAEMR</sequence>
<evidence type="ECO:0000256" key="1">
    <source>
        <dbReference type="ARBA" id="ARBA00010641"/>
    </source>
</evidence>
<dbReference type="EMBL" id="CP107006">
    <property type="protein sequence ID" value="UYQ92071.1"/>
    <property type="molecule type" value="Genomic_DNA"/>
</dbReference>
<dbReference type="SUPFAM" id="SSF88659">
    <property type="entry name" value="Sigma3 and sigma4 domains of RNA polymerase sigma factors"/>
    <property type="match status" value="1"/>
</dbReference>
<dbReference type="PANTHER" id="PTHR43133:SF46">
    <property type="entry name" value="RNA POLYMERASE SIGMA-70 FACTOR ECF SUBFAMILY"/>
    <property type="match status" value="1"/>
</dbReference>
<evidence type="ECO:0000256" key="4">
    <source>
        <dbReference type="ARBA" id="ARBA00023163"/>
    </source>
</evidence>
<comment type="similarity">
    <text evidence="1">Belongs to the sigma-70 factor family. ECF subfamily.</text>
</comment>
<keyword evidence="2" id="KW-0805">Transcription regulation</keyword>
<accession>A0ABY6IXZ0</accession>
<dbReference type="InterPro" id="IPR036388">
    <property type="entry name" value="WH-like_DNA-bd_sf"/>
</dbReference>
<dbReference type="Gene3D" id="1.10.10.10">
    <property type="entry name" value="Winged helix-like DNA-binding domain superfamily/Winged helix DNA-binding domain"/>
    <property type="match status" value="1"/>
</dbReference>
<dbReference type="InterPro" id="IPR014284">
    <property type="entry name" value="RNA_pol_sigma-70_dom"/>
</dbReference>
<reference evidence="6" key="1">
    <citation type="submission" date="2022-10" db="EMBL/GenBank/DDBJ databases">
        <title>Chitinophaga sp. nov., isolated from soil.</title>
        <authorList>
            <person name="Jeon C.O."/>
        </authorList>
    </citation>
    <scope>NUCLEOTIDE SEQUENCE</scope>
    <source>
        <strain evidence="6">R8</strain>
    </source>
</reference>
<keyword evidence="7" id="KW-1185">Reference proteome</keyword>
<feature type="domain" description="RNA polymerase sigma factor 70 region 4 type 2" evidence="5">
    <location>
        <begin position="119"/>
        <end position="168"/>
    </location>
</feature>
<dbReference type="InterPro" id="IPR039425">
    <property type="entry name" value="RNA_pol_sigma-70-like"/>
</dbReference>
<name>A0ABY6IXZ0_9BACT</name>
<keyword evidence="3" id="KW-0731">Sigma factor</keyword>
<dbReference type="InterPro" id="IPR013249">
    <property type="entry name" value="RNA_pol_sigma70_r4_t2"/>
</dbReference>
<dbReference type="PANTHER" id="PTHR43133">
    <property type="entry name" value="RNA POLYMERASE ECF-TYPE SIGMA FACTO"/>
    <property type="match status" value="1"/>
</dbReference>
<gene>
    <name evidence="6" type="ORF">MKQ68_18450</name>
</gene>
<dbReference type="NCBIfam" id="TIGR02937">
    <property type="entry name" value="sigma70-ECF"/>
    <property type="match status" value="1"/>
</dbReference>